<dbReference type="Proteomes" id="UP000053958">
    <property type="component" value="Unassembled WGS sequence"/>
</dbReference>
<dbReference type="AlphaFoldDB" id="A0A0F4YLL2"/>
<evidence type="ECO:0000313" key="1">
    <source>
        <dbReference type="EMBL" id="KKA18503.1"/>
    </source>
</evidence>
<name>A0A0F4YLL2_RASE3</name>
<dbReference type="STRING" id="1408163.A0A0F4YLL2"/>
<accession>A0A0F4YLL2</accession>
<comment type="caution">
    <text evidence="1">The sequence shown here is derived from an EMBL/GenBank/DDBJ whole genome shotgun (WGS) entry which is preliminary data.</text>
</comment>
<gene>
    <name evidence="1" type="ORF">T310_7540</name>
</gene>
<dbReference type="EMBL" id="LASV01000448">
    <property type="protein sequence ID" value="KKA18503.1"/>
    <property type="molecule type" value="Genomic_DNA"/>
</dbReference>
<proteinExistence type="predicted"/>
<sequence length="178" mass="19509">MASKKDMRRADLVIPYVDPPRDKNEADVSGAMTSTLPMAAVSDHLATEGSRACLGADWMPDVHQEPHDRLVGRKRRVYLQVEDRMVVLTPLSIGFLLSLLSRTGLRRRQSRRGQQARLGICLCSCPQFELPSDGRGGYLHASLPPSTASSRNKQHNCSVAVPVTMRIDSSGMVIGGNK</sequence>
<keyword evidence="2" id="KW-1185">Reference proteome</keyword>
<organism evidence="1 2">
    <name type="scientific">Rasamsonia emersonii (strain ATCC 16479 / CBS 393.64 / IMI 116815)</name>
    <dbReference type="NCBI Taxonomy" id="1408163"/>
    <lineage>
        <taxon>Eukaryota</taxon>
        <taxon>Fungi</taxon>
        <taxon>Dikarya</taxon>
        <taxon>Ascomycota</taxon>
        <taxon>Pezizomycotina</taxon>
        <taxon>Eurotiomycetes</taxon>
        <taxon>Eurotiomycetidae</taxon>
        <taxon>Eurotiales</taxon>
        <taxon>Trichocomaceae</taxon>
        <taxon>Rasamsonia</taxon>
    </lineage>
</organism>
<evidence type="ECO:0000313" key="2">
    <source>
        <dbReference type="Proteomes" id="UP000053958"/>
    </source>
</evidence>
<protein>
    <submittedName>
        <fullName evidence="1">Uncharacterized protein</fullName>
    </submittedName>
</protein>
<dbReference type="GeneID" id="25319812"/>
<dbReference type="RefSeq" id="XP_013325115.1">
    <property type="nucleotide sequence ID" value="XM_013469661.1"/>
</dbReference>
<dbReference type="OrthoDB" id="284718at2759"/>
<reference evidence="1 2" key="1">
    <citation type="submission" date="2015-04" db="EMBL/GenBank/DDBJ databases">
        <authorList>
            <person name="Heijne W.H."/>
            <person name="Fedorova N.D."/>
            <person name="Nierman W.C."/>
            <person name="Vollebregt A.W."/>
            <person name="Zhao Z."/>
            <person name="Wu L."/>
            <person name="Kumar M."/>
            <person name="Stam H."/>
            <person name="van den Berg M.A."/>
            <person name="Pel H.J."/>
        </authorList>
    </citation>
    <scope>NUCLEOTIDE SEQUENCE [LARGE SCALE GENOMIC DNA]</scope>
    <source>
        <strain evidence="1 2">CBS 393.64</strain>
    </source>
</reference>